<reference evidence="2" key="1">
    <citation type="submission" date="2015-07" db="EMBL/GenBank/DDBJ databases">
        <authorList>
            <person name="Rodrigo-Torres Lidia"/>
            <person name="Arahal R.David."/>
        </authorList>
    </citation>
    <scope>NUCLEOTIDE SEQUENCE [LARGE SCALE GENOMIC DNA]</scope>
    <source>
        <strain evidence="2">CECT 4801</strain>
    </source>
</reference>
<proteinExistence type="predicted"/>
<keyword evidence="2" id="KW-1185">Reference proteome</keyword>
<dbReference type="RefSeq" id="WP_055654705.1">
    <property type="nucleotide sequence ID" value="NZ_CXST01000001.1"/>
</dbReference>
<sequence>MLRSDDAPTLHLFCGKVASGKSTLADRFAERPGNILLREDVWLSGLYADQMSSLADFVRCSSLLRKTITPHVAALLESGLSVVLDFHANTKESRQWMRAIADKVECKHQLHFLDVPDEVCKERLRQRNAAGKHEFSVSEAEFDRISSHFQPPAEDESFNLKIYPAAGS</sequence>
<keyword evidence="1" id="KW-0808">Transferase</keyword>
<evidence type="ECO:0000313" key="1">
    <source>
        <dbReference type="EMBL" id="CTQ42640.1"/>
    </source>
</evidence>
<protein>
    <submittedName>
        <fullName evidence="1">Polynucleotide kinase</fullName>
    </submittedName>
</protein>
<evidence type="ECO:0000313" key="2">
    <source>
        <dbReference type="Proteomes" id="UP000048926"/>
    </source>
</evidence>
<name>A0A0M6Y0W9_9HYPH</name>
<accession>A0A0M6Y0W9</accession>
<keyword evidence="1" id="KW-0418">Kinase</keyword>
<dbReference type="Gene3D" id="3.40.50.300">
    <property type="entry name" value="P-loop containing nucleotide triphosphate hydrolases"/>
    <property type="match status" value="1"/>
</dbReference>
<dbReference type="EMBL" id="CXST01000001">
    <property type="protein sequence ID" value="CTQ42640.1"/>
    <property type="molecule type" value="Genomic_DNA"/>
</dbReference>
<organism evidence="1 2">
    <name type="scientific">Roseibium aggregatum</name>
    <dbReference type="NCBI Taxonomy" id="187304"/>
    <lineage>
        <taxon>Bacteria</taxon>
        <taxon>Pseudomonadati</taxon>
        <taxon>Pseudomonadota</taxon>
        <taxon>Alphaproteobacteria</taxon>
        <taxon>Hyphomicrobiales</taxon>
        <taxon>Stappiaceae</taxon>
        <taxon>Roseibium</taxon>
    </lineage>
</organism>
<dbReference type="SUPFAM" id="SSF52540">
    <property type="entry name" value="P-loop containing nucleoside triphosphate hydrolases"/>
    <property type="match status" value="1"/>
</dbReference>
<dbReference type="Proteomes" id="UP000048926">
    <property type="component" value="Unassembled WGS sequence"/>
</dbReference>
<dbReference type="GO" id="GO:0016301">
    <property type="term" value="F:kinase activity"/>
    <property type="evidence" value="ECO:0007669"/>
    <property type="project" value="UniProtKB-KW"/>
</dbReference>
<gene>
    <name evidence="1" type="ORF">LAL4801_01072</name>
</gene>
<dbReference type="Pfam" id="PF13671">
    <property type="entry name" value="AAA_33"/>
    <property type="match status" value="1"/>
</dbReference>
<dbReference type="InterPro" id="IPR027417">
    <property type="entry name" value="P-loop_NTPase"/>
</dbReference>
<dbReference type="STRING" id="187304.B0E33_24780"/>
<dbReference type="AlphaFoldDB" id="A0A0M6Y0W9"/>